<comment type="subcellular location">
    <subcellularLocation>
        <location evidence="1">Nucleus</location>
    </subcellularLocation>
</comment>
<dbReference type="eggNOG" id="KOG4593">
    <property type="taxonomic scope" value="Eukaryota"/>
</dbReference>
<protein>
    <recommendedName>
        <fullName evidence="10">Mitotic spindle assembly checkpoint protein MAD1</fullName>
    </recommendedName>
</protein>
<dbReference type="HOGENOM" id="CLU_371436_0_0_1"/>
<evidence type="ECO:0000256" key="4">
    <source>
        <dbReference type="ARBA" id="ARBA00022776"/>
    </source>
</evidence>
<sequence length="749" mass="86005">MENSSRNVVDDLDSTVLRHQVQRYFNELNQEGGSPLNMEFLSMKRKPASMAVSTSSLRTSTLDSFLPKKIRFDSSVTGENSFTGESSLFAKRNAAESFSQSLNKSTKLDVGAQYEHKLSEKQANILELQQKIIKTEMKLNNFVTAKDQLEHDLSNLKETCKTEVKHYEDKIDDLYVEIKQLHLKNEQLSKENLLKTEAVEQIKLLSAEEKLSCSKELAVSEQKIIDIEQGYEEKIKKLELKLENVLLKVSQYQMEAEEAKNQLKLKERVVSPSSNHQVVIEQQSQVILEMQNALFAQRTTFSQSQEAKLSRIPQLEKELLQLQETNKLYRETAANELLLKEKISALQESVQRYKEQCQAIPDLQGEIKKMASHLRDWESMASRLFDADSLSKVQTQVEDMRRKELKLTDDLGNLQIEINSLNRANVTLRDQIETLKNVAKAKADLEDRIRKLERKLNVVQKDRDHYRTINEMYEGEMTRIGAPATASTETKKIAELERLLDEYRELVSSPGTTPPANNETVGKLTQEKEQLTKEVGEMRQFINTLKAQLELAESKSVATDTRVIHFTNNPLDNVRRKTLEQVSKLEKENEGLRERVRLMEAGHSQNLTLMVGDHFEQGCTPERLKELEEKLKSSEMMNQRMEEVFKKYCSEFRRGVFELFGYQVDSSDGTFTLRSVFSESNTDSLCFKYVDAGLMVMDTPYLHTIDDLVQLHITNQKSIPVFLSSLTIELYSRQSINSSAYPSVMDTPS</sequence>
<dbReference type="FunCoup" id="E9GG79">
    <property type="interactions" value="1384"/>
</dbReference>
<comment type="similarity">
    <text evidence="2">Belongs to the MAD1 family.</text>
</comment>
<proteinExistence type="inferred from homology"/>
<accession>E9GG79</accession>
<dbReference type="KEGG" id="dpx:DAPPUDRAFT_303458"/>
<evidence type="ECO:0000313" key="8">
    <source>
        <dbReference type="EMBL" id="EFX81351.1"/>
    </source>
</evidence>
<dbReference type="GO" id="GO:0000776">
    <property type="term" value="C:kinetochore"/>
    <property type="evidence" value="ECO:0000318"/>
    <property type="project" value="GO_Central"/>
</dbReference>
<dbReference type="Pfam" id="PF05557">
    <property type="entry name" value="MAD"/>
    <property type="match status" value="2"/>
</dbReference>
<evidence type="ECO:0000256" key="1">
    <source>
        <dbReference type="ARBA" id="ARBA00004123"/>
    </source>
</evidence>
<keyword evidence="5" id="KW-0539">Nucleus</keyword>
<dbReference type="Gene3D" id="3.30.457.60">
    <property type="match status" value="1"/>
</dbReference>
<dbReference type="GO" id="GO:0051315">
    <property type="term" value="P:attachment of mitotic spindle microtubules to kinetochore"/>
    <property type="evidence" value="ECO:0000318"/>
    <property type="project" value="GO_Central"/>
</dbReference>
<keyword evidence="9" id="KW-1185">Reference proteome</keyword>
<keyword evidence="6" id="KW-0131">Cell cycle</keyword>
<evidence type="ECO:0000256" key="2">
    <source>
        <dbReference type="ARBA" id="ARBA00008029"/>
    </source>
</evidence>
<keyword evidence="7" id="KW-0175">Coiled coil</keyword>
<dbReference type="GO" id="GO:0005635">
    <property type="term" value="C:nuclear envelope"/>
    <property type="evidence" value="ECO:0000318"/>
    <property type="project" value="GO_Central"/>
</dbReference>
<feature type="coiled-coil region" evidence="7">
    <location>
        <begin position="228"/>
        <end position="269"/>
    </location>
</feature>
<dbReference type="EMBL" id="GL732543">
    <property type="protein sequence ID" value="EFX81351.1"/>
    <property type="molecule type" value="Genomic_DNA"/>
</dbReference>
<feature type="coiled-coil region" evidence="7">
    <location>
        <begin position="411"/>
        <end position="548"/>
    </location>
</feature>
<dbReference type="Proteomes" id="UP000000305">
    <property type="component" value="Unassembled WGS sequence"/>
</dbReference>
<name>E9GG79_DAPPU</name>
<dbReference type="InParanoid" id="E9GG79"/>
<dbReference type="PANTHER" id="PTHR23168:SF0">
    <property type="entry name" value="MITOTIC SPINDLE ASSEMBLY CHECKPOINT PROTEIN MAD1"/>
    <property type="match status" value="1"/>
</dbReference>
<evidence type="ECO:0000256" key="5">
    <source>
        <dbReference type="ARBA" id="ARBA00023242"/>
    </source>
</evidence>
<feature type="coiled-coil region" evidence="7">
    <location>
        <begin position="575"/>
        <end position="644"/>
    </location>
</feature>
<feature type="coiled-coil region" evidence="7">
    <location>
        <begin position="111"/>
        <end position="191"/>
    </location>
</feature>
<dbReference type="GO" id="GO:0051301">
    <property type="term" value="P:cell division"/>
    <property type="evidence" value="ECO:0007669"/>
    <property type="project" value="UniProtKB-KW"/>
</dbReference>
<dbReference type="PhylomeDB" id="E9GG79"/>
<gene>
    <name evidence="8" type="ORF">DAPPUDRAFT_303458</name>
</gene>
<reference evidence="8 9" key="1">
    <citation type="journal article" date="2011" name="Science">
        <title>The ecoresponsive genome of Daphnia pulex.</title>
        <authorList>
            <person name="Colbourne J.K."/>
            <person name="Pfrender M.E."/>
            <person name="Gilbert D."/>
            <person name="Thomas W.K."/>
            <person name="Tucker A."/>
            <person name="Oakley T.H."/>
            <person name="Tokishita S."/>
            <person name="Aerts A."/>
            <person name="Arnold G.J."/>
            <person name="Basu M.K."/>
            <person name="Bauer D.J."/>
            <person name="Caceres C.E."/>
            <person name="Carmel L."/>
            <person name="Casola C."/>
            <person name="Choi J.H."/>
            <person name="Detter J.C."/>
            <person name="Dong Q."/>
            <person name="Dusheyko S."/>
            <person name="Eads B.D."/>
            <person name="Frohlich T."/>
            <person name="Geiler-Samerotte K.A."/>
            <person name="Gerlach D."/>
            <person name="Hatcher P."/>
            <person name="Jogdeo S."/>
            <person name="Krijgsveld J."/>
            <person name="Kriventseva E.V."/>
            <person name="Kultz D."/>
            <person name="Laforsch C."/>
            <person name="Lindquist E."/>
            <person name="Lopez J."/>
            <person name="Manak J.R."/>
            <person name="Muller J."/>
            <person name="Pangilinan J."/>
            <person name="Patwardhan R.P."/>
            <person name="Pitluck S."/>
            <person name="Pritham E.J."/>
            <person name="Rechtsteiner A."/>
            <person name="Rho M."/>
            <person name="Rogozin I.B."/>
            <person name="Sakarya O."/>
            <person name="Salamov A."/>
            <person name="Schaack S."/>
            <person name="Shapiro H."/>
            <person name="Shiga Y."/>
            <person name="Skalitzky C."/>
            <person name="Smith Z."/>
            <person name="Souvorov A."/>
            <person name="Sung W."/>
            <person name="Tang Z."/>
            <person name="Tsuchiya D."/>
            <person name="Tu H."/>
            <person name="Vos H."/>
            <person name="Wang M."/>
            <person name="Wolf Y.I."/>
            <person name="Yamagata H."/>
            <person name="Yamada T."/>
            <person name="Ye Y."/>
            <person name="Shaw J.R."/>
            <person name="Andrews J."/>
            <person name="Crease T.J."/>
            <person name="Tang H."/>
            <person name="Lucas S.M."/>
            <person name="Robertson H.M."/>
            <person name="Bork P."/>
            <person name="Koonin E.V."/>
            <person name="Zdobnov E.M."/>
            <person name="Grigoriev I.V."/>
            <person name="Lynch M."/>
            <person name="Boore J.L."/>
        </authorList>
    </citation>
    <scope>NUCLEOTIDE SEQUENCE [LARGE SCALE GENOMIC DNA]</scope>
</reference>
<dbReference type="Gene3D" id="6.10.250.90">
    <property type="match status" value="1"/>
</dbReference>
<dbReference type="InterPro" id="IPR008672">
    <property type="entry name" value="Mad1"/>
</dbReference>
<dbReference type="SUPFAM" id="SSF75704">
    <property type="entry name" value="Mitotic arrest deficient-like 1, Mad1"/>
    <property type="match status" value="1"/>
</dbReference>
<evidence type="ECO:0000256" key="3">
    <source>
        <dbReference type="ARBA" id="ARBA00022618"/>
    </source>
</evidence>
<evidence type="ECO:0000256" key="7">
    <source>
        <dbReference type="SAM" id="Coils"/>
    </source>
</evidence>
<evidence type="ECO:0008006" key="10">
    <source>
        <dbReference type="Google" id="ProtNLM"/>
    </source>
</evidence>
<dbReference type="STRING" id="6669.E9GG79"/>
<feature type="coiled-coil region" evidence="7">
    <location>
        <begin position="312"/>
        <end position="356"/>
    </location>
</feature>
<keyword evidence="3" id="KW-0132">Cell division</keyword>
<dbReference type="OrthoDB" id="331602at2759"/>
<evidence type="ECO:0000313" key="9">
    <source>
        <dbReference type="Proteomes" id="UP000000305"/>
    </source>
</evidence>
<dbReference type="GO" id="GO:0007094">
    <property type="term" value="P:mitotic spindle assembly checkpoint signaling"/>
    <property type="evidence" value="ECO:0000318"/>
    <property type="project" value="GO_Central"/>
</dbReference>
<dbReference type="PANTHER" id="PTHR23168">
    <property type="entry name" value="MITOTIC SPINDLE ASSEMBLY CHECKPOINT PROTEIN MAD1 MITOTIC ARREST DEFICIENT-LIKE PROTEIN 1"/>
    <property type="match status" value="1"/>
</dbReference>
<keyword evidence="4" id="KW-0498">Mitosis</keyword>
<dbReference type="Gene3D" id="1.20.5.170">
    <property type="match status" value="1"/>
</dbReference>
<organism evidence="8 9">
    <name type="scientific">Daphnia pulex</name>
    <name type="common">Water flea</name>
    <dbReference type="NCBI Taxonomy" id="6669"/>
    <lineage>
        <taxon>Eukaryota</taxon>
        <taxon>Metazoa</taxon>
        <taxon>Ecdysozoa</taxon>
        <taxon>Arthropoda</taxon>
        <taxon>Crustacea</taxon>
        <taxon>Branchiopoda</taxon>
        <taxon>Diplostraca</taxon>
        <taxon>Cladocera</taxon>
        <taxon>Anomopoda</taxon>
        <taxon>Daphniidae</taxon>
        <taxon>Daphnia</taxon>
    </lineage>
</organism>
<dbReference type="AlphaFoldDB" id="E9GG79"/>
<dbReference type="OMA" id="FGFIIEF"/>
<evidence type="ECO:0000256" key="6">
    <source>
        <dbReference type="ARBA" id="ARBA00023306"/>
    </source>
</evidence>
<dbReference type="GO" id="GO:0072686">
    <property type="term" value="C:mitotic spindle"/>
    <property type="evidence" value="ECO:0000318"/>
    <property type="project" value="GO_Central"/>
</dbReference>